<evidence type="ECO:0000313" key="2">
    <source>
        <dbReference type="Proteomes" id="UP000001410"/>
    </source>
</evidence>
<dbReference type="EMBL" id="AE014075">
    <property type="protein sequence ID" value="AAN78829.1"/>
    <property type="molecule type" value="Genomic_DNA"/>
</dbReference>
<dbReference type="Proteomes" id="UP000001410">
    <property type="component" value="Chromosome"/>
</dbReference>
<sequence>MSKSVSKEIYIRREAFLNSNPVKYQEKSKKCDKGRIFGCDEGKTLFRLPVMLRPPQTILRQE</sequence>
<dbReference type="HOGENOM" id="CLU_208396_0_0_6"/>
<reference evidence="1 2" key="1">
    <citation type="journal article" date="2002" name="Proc. Natl. Acad. Sci. U.S.A.">
        <title>Extensive mosaic structure revealed by the complete genome sequence of uropathogenic Escherichia coli.</title>
        <authorList>
            <person name="Welch R.A."/>
            <person name="Burland V."/>
            <person name="Plunkett G.III."/>
            <person name="Redford P."/>
            <person name="Roesch P."/>
            <person name="Rasko D."/>
            <person name="Buckles E.L."/>
            <person name="Liou S.R."/>
            <person name="Boutin A."/>
            <person name="Hackett J."/>
            <person name="Stroud D."/>
            <person name="Mayhew G.F."/>
            <person name="Rose D.J."/>
            <person name="Zhou S."/>
            <person name="Schwartz D.C."/>
            <person name="Perna N.T."/>
            <person name="Mobley H.L."/>
            <person name="Donnenberg M.S."/>
            <person name="Blattner F.R."/>
        </authorList>
    </citation>
    <scope>NUCLEOTIDE SEQUENCE [LARGE SCALE GENOMIC DNA]</scope>
    <source>
        <strain evidence="2">CFT073 / ATCC 700928 / UPEC</strain>
    </source>
</reference>
<organism evidence="1 2">
    <name type="scientific">Escherichia coli O6:H1 (strain CFT073 / ATCC 700928 / UPEC)</name>
    <dbReference type="NCBI Taxonomy" id="199310"/>
    <lineage>
        <taxon>Bacteria</taxon>
        <taxon>Pseudomonadati</taxon>
        <taxon>Pseudomonadota</taxon>
        <taxon>Gammaproteobacteria</taxon>
        <taxon>Enterobacterales</taxon>
        <taxon>Enterobacteriaceae</taxon>
        <taxon>Escherichia</taxon>
    </lineage>
</organism>
<dbReference type="AlphaFoldDB" id="A0A0H2V4G9"/>
<accession>A0A0H2V4G9</accession>
<protein>
    <submittedName>
        <fullName evidence="1">Uncharacterized protein</fullName>
    </submittedName>
</protein>
<name>A0A0H2V4G9_ECOL6</name>
<evidence type="ECO:0000313" key="1">
    <source>
        <dbReference type="EMBL" id="AAN78829.1"/>
    </source>
</evidence>
<dbReference type="KEGG" id="ecc:c0341"/>
<proteinExistence type="predicted"/>
<gene>
    <name evidence="1" type="ordered locus">c0341</name>
</gene>
<keyword evidence="2" id="KW-1185">Reference proteome</keyword>